<accession>A0ABD1H525</accession>
<keyword evidence="1" id="KW-0472">Membrane</keyword>
<evidence type="ECO:0000313" key="3">
    <source>
        <dbReference type="Proteomes" id="UP001567538"/>
    </source>
</evidence>
<dbReference type="Pfam" id="PF03140">
    <property type="entry name" value="DUF247"/>
    <property type="match status" value="1"/>
</dbReference>
<keyword evidence="1" id="KW-1133">Transmembrane helix</keyword>
<gene>
    <name evidence="2" type="ORF">AAHA92_18496</name>
</gene>
<dbReference type="PANTHER" id="PTHR31170:SF18">
    <property type="entry name" value="(WILD MALAYSIAN BANANA) HYPOTHETICAL PROTEIN"/>
    <property type="match status" value="1"/>
</dbReference>
<dbReference type="AlphaFoldDB" id="A0ABD1H525"/>
<keyword evidence="3" id="KW-1185">Reference proteome</keyword>
<comment type="caution">
    <text evidence="2">The sequence shown here is derived from an EMBL/GenBank/DDBJ whole genome shotgun (WGS) entry which is preliminary data.</text>
</comment>
<keyword evidence="1" id="KW-0812">Transmembrane</keyword>
<evidence type="ECO:0000313" key="2">
    <source>
        <dbReference type="EMBL" id="KAL1550548.1"/>
    </source>
</evidence>
<sequence length="444" mass="50573">MEVKEWMVSVNEQLGNLPHTSEESAQLSKRSIHRIPTSVTAINSTAYSPYIVSIGPYHHGSDNTKPMENHKRRALLIFLKRSNKPLHAFWDALAPFAQDLKDAYDELSPEWHDTDKFLQLMIIDGCFILEILRATNISTFSDIRDYAANDPVFSSHGDLYVVPYLKRDVLMLENQLPMLVLLKLVDVQKDQFLNEDLTRRILKFFHQYTPAKYIHVFSHSPHILDGNRGKTGTDPLFPTSDSHQQGSVPHIYRKCLLLKEPRRHKVKPGGGHIGDDEFSIIRSATELVAGGITIKMSESRSLTDISFNYVDRVLKLPQIVVDESMESVYLNQMAFERFHIGRSSDMSILQRCGVIQSAVGSEEDEVVKLFQLLSKDVTLDPESSLDEVHRQVSAYCRKPWSQWRAEIARTYFTDPWAITAAAVLLFVLTTVQTIFSVLAYVNPP</sequence>
<dbReference type="PANTHER" id="PTHR31170">
    <property type="entry name" value="BNAC04G53230D PROTEIN"/>
    <property type="match status" value="1"/>
</dbReference>
<feature type="transmembrane region" description="Helical" evidence="1">
    <location>
        <begin position="416"/>
        <end position="441"/>
    </location>
</feature>
<organism evidence="2 3">
    <name type="scientific">Salvia divinorum</name>
    <name type="common">Maria pastora</name>
    <name type="synonym">Diviner's sage</name>
    <dbReference type="NCBI Taxonomy" id="28513"/>
    <lineage>
        <taxon>Eukaryota</taxon>
        <taxon>Viridiplantae</taxon>
        <taxon>Streptophyta</taxon>
        <taxon>Embryophyta</taxon>
        <taxon>Tracheophyta</taxon>
        <taxon>Spermatophyta</taxon>
        <taxon>Magnoliopsida</taxon>
        <taxon>eudicotyledons</taxon>
        <taxon>Gunneridae</taxon>
        <taxon>Pentapetalae</taxon>
        <taxon>asterids</taxon>
        <taxon>lamiids</taxon>
        <taxon>Lamiales</taxon>
        <taxon>Lamiaceae</taxon>
        <taxon>Nepetoideae</taxon>
        <taxon>Mentheae</taxon>
        <taxon>Salviinae</taxon>
        <taxon>Salvia</taxon>
        <taxon>Salvia subgen. Calosphace</taxon>
    </lineage>
</organism>
<evidence type="ECO:0000256" key="1">
    <source>
        <dbReference type="SAM" id="Phobius"/>
    </source>
</evidence>
<dbReference type="Proteomes" id="UP001567538">
    <property type="component" value="Unassembled WGS sequence"/>
</dbReference>
<name>A0ABD1H525_SALDI</name>
<dbReference type="InterPro" id="IPR004158">
    <property type="entry name" value="DUF247_pln"/>
</dbReference>
<protein>
    <submittedName>
        <fullName evidence="2">UPF0481 protein</fullName>
    </submittedName>
</protein>
<proteinExistence type="predicted"/>
<reference evidence="2 3" key="1">
    <citation type="submission" date="2024-06" db="EMBL/GenBank/DDBJ databases">
        <title>A chromosome level genome sequence of Diviner's sage (Salvia divinorum).</title>
        <authorList>
            <person name="Ford S.A."/>
            <person name="Ro D.-K."/>
            <person name="Ness R.W."/>
            <person name="Phillips M.A."/>
        </authorList>
    </citation>
    <scope>NUCLEOTIDE SEQUENCE [LARGE SCALE GENOMIC DNA]</scope>
    <source>
        <strain evidence="2">SAF-2024a</strain>
        <tissue evidence="2">Leaf</tissue>
    </source>
</reference>
<dbReference type="EMBL" id="JBEAFC010000007">
    <property type="protein sequence ID" value="KAL1550548.1"/>
    <property type="molecule type" value="Genomic_DNA"/>
</dbReference>